<evidence type="ECO:0000313" key="8">
    <source>
        <dbReference type="Proteomes" id="UP000823631"/>
    </source>
</evidence>
<organism evidence="7 8">
    <name type="scientific">Candidatus Avisuccinivibrio stercorigallinarum</name>
    <dbReference type="NCBI Taxonomy" id="2840704"/>
    <lineage>
        <taxon>Bacteria</taxon>
        <taxon>Pseudomonadati</taxon>
        <taxon>Pseudomonadota</taxon>
        <taxon>Gammaproteobacteria</taxon>
        <taxon>Aeromonadales</taxon>
        <taxon>Succinivibrionaceae</taxon>
        <taxon>Succinivibrionaceae incertae sedis</taxon>
        <taxon>Candidatus Avisuccinivibrio</taxon>
    </lineage>
</organism>
<dbReference type="Pfam" id="PF01513">
    <property type="entry name" value="NAD_kinase"/>
    <property type="match status" value="1"/>
</dbReference>
<keyword evidence="2 6" id="KW-0418">Kinase</keyword>
<dbReference type="GO" id="GO:0019674">
    <property type="term" value="P:NAD+ metabolic process"/>
    <property type="evidence" value="ECO:0007669"/>
    <property type="project" value="InterPro"/>
</dbReference>
<dbReference type="Proteomes" id="UP000823631">
    <property type="component" value="Unassembled WGS sequence"/>
</dbReference>
<evidence type="ECO:0000313" key="7">
    <source>
        <dbReference type="EMBL" id="MBO8415061.1"/>
    </source>
</evidence>
<keyword evidence="4 6" id="KW-0520">NAD</keyword>
<dbReference type="InterPro" id="IPR016064">
    <property type="entry name" value="NAD/diacylglycerol_kinase_sf"/>
</dbReference>
<dbReference type="Gene3D" id="2.60.200.30">
    <property type="entry name" value="Probable inorganic polyphosphate/atp-NAD kinase, domain 2"/>
    <property type="match status" value="1"/>
</dbReference>
<dbReference type="EC" id="2.7.1.23" evidence="6"/>
<comment type="function">
    <text evidence="6">Involved in the regulation of the intracellular balance of NAD and NADP, and is a key enzyme in the biosynthesis of NADP. Catalyzes specifically the phosphorylation on 2'-hydroxyl of the adenosine moiety of NAD to yield NADP.</text>
</comment>
<dbReference type="Gene3D" id="3.40.50.10330">
    <property type="entry name" value="Probable inorganic polyphosphate/atp-NAD kinase, domain 1"/>
    <property type="match status" value="1"/>
</dbReference>
<dbReference type="GO" id="GO:0005737">
    <property type="term" value="C:cytoplasm"/>
    <property type="evidence" value="ECO:0007669"/>
    <property type="project" value="UniProtKB-SubCell"/>
</dbReference>
<reference evidence="7" key="1">
    <citation type="submission" date="2020-10" db="EMBL/GenBank/DDBJ databases">
        <authorList>
            <person name="Gilroy R."/>
        </authorList>
    </citation>
    <scope>NUCLEOTIDE SEQUENCE</scope>
    <source>
        <strain evidence="7">17213</strain>
    </source>
</reference>
<evidence type="ECO:0000256" key="4">
    <source>
        <dbReference type="ARBA" id="ARBA00023027"/>
    </source>
</evidence>
<dbReference type="InterPro" id="IPR017438">
    <property type="entry name" value="ATP-NAD_kinase_N"/>
</dbReference>
<dbReference type="HAMAP" id="MF_00361">
    <property type="entry name" value="NAD_kinase"/>
    <property type="match status" value="1"/>
</dbReference>
<dbReference type="PANTHER" id="PTHR20275">
    <property type="entry name" value="NAD KINASE"/>
    <property type="match status" value="1"/>
</dbReference>
<dbReference type="EMBL" id="JADINH010000027">
    <property type="protein sequence ID" value="MBO8415061.1"/>
    <property type="molecule type" value="Genomic_DNA"/>
</dbReference>
<evidence type="ECO:0000256" key="3">
    <source>
        <dbReference type="ARBA" id="ARBA00022857"/>
    </source>
</evidence>
<comment type="cofactor">
    <cofactor evidence="6">
        <name>a divalent metal cation</name>
        <dbReference type="ChEBI" id="CHEBI:60240"/>
    </cofactor>
</comment>
<evidence type="ECO:0000256" key="2">
    <source>
        <dbReference type="ARBA" id="ARBA00022777"/>
    </source>
</evidence>
<feature type="binding site" evidence="6">
    <location>
        <position position="170"/>
    </location>
    <ligand>
        <name>NAD(+)</name>
        <dbReference type="ChEBI" id="CHEBI:57540"/>
    </ligand>
</feature>
<dbReference type="GO" id="GO:0003951">
    <property type="term" value="F:NAD+ kinase activity"/>
    <property type="evidence" value="ECO:0007669"/>
    <property type="project" value="UniProtKB-UniRule"/>
</dbReference>
<feature type="binding site" evidence="6">
    <location>
        <begin position="80"/>
        <end position="81"/>
    </location>
    <ligand>
        <name>NAD(+)</name>
        <dbReference type="ChEBI" id="CHEBI:57540"/>
    </ligand>
</feature>
<gene>
    <name evidence="6" type="primary">nadK</name>
    <name evidence="7" type="ORF">IAB19_01605</name>
</gene>
<accession>A0A9D9D8E3</accession>
<sequence length="307" mass="33638">MALTDLPHTEKPITSAVIVSKVFRRPLSGAILELAGLLEKYGIKTYIEQTTSVGFNLPQLQSVSRRQIKDLDLIVVLGGDGSMLGAARTLVDLGVPMLGVNRGHLGLLTDVSPANLEETIKRIVQGRYFKEERTILDMRVFREDDDGAGELVGQSLATNETVIHSGMMAHMMVFKVTINGSYMYTLRGDGMIVNTPTGSTAYSLSAGGPIIEPHLDVLALVPMFPQSLNCSPIIIPGKSEVRIDFLSSDDTPEWVNINCDGQVSVRADSKCSVLIRQHRMPLTLIHPEGYDYYSLLRQKLGWGKALV</sequence>
<feature type="binding site" evidence="6">
    <location>
        <position position="187"/>
    </location>
    <ligand>
        <name>NAD(+)</name>
        <dbReference type="ChEBI" id="CHEBI:57540"/>
    </ligand>
</feature>
<keyword evidence="6" id="KW-0963">Cytoplasm</keyword>
<evidence type="ECO:0000256" key="6">
    <source>
        <dbReference type="HAMAP-Rule" id="MF_00361"/>
    </source>
</evidence>
<keyword evidence="3 6" id="KW-0521">NADP</keyword>
<dbReference type="GO" id="GO:0006741">
    <property type="term" value="P:NADP+ biosynthetic process"/>
    <property type="evidence" value="ECO:0007669"/>
    <property type="project" value="UniProtKB-UniRule"/>
</dbReference>
<feature type="binding site" evidence="6">
    <location>
        <begin position="159"/>
        <end position="160"/>
    </location>
    <ligand>
        <name>NAD(+)</name>
        <dbReference type="ChEBI" id="CHEBI:57540"/>
    </ligand>
</feature>
<keyword evidence="6" id="KW-0547">Nucleotide-binding</keyword>
<dbReference type="SUPFAM" id="SSF111331">
    <property type="entry name" value="NAD kinase/diacylglycerol kinase-like"/>
    <property type="match status" value="1"/>
</dbReference>
<comment type="catalytic activity">
    <reaction evidence="5 6">
        <text>NAD(+) + ATP = ADP + NADP(+) + H(+)</text>
        <dbReference type="Rhea" id="RHEA:18629"/>
        <dbReference type="ChEBI" id="CHEBI:15378"/>
        <dbReference type="ChEBI" id="CHEBI:30616"/>
        <dbReference type="ChEBI" id="CHEBI:57540"/>
        <dbReference type="ChEBI" id="CHEBI:58349"/>
        <dbReference type="ChEBI" id="CHEBI:456216"/>
        <dbReference type="EC" id="2.7.1.23"/>
    </reaction>
</comment>
<evidence type="ECO:0000256" key="1">
    <source>
        <dbReference type="ARBA" id="ARBA00022679"/>
    </source>
</evidence>
<dbReference type="Pfam" id="PF20143">
    <property type="entry name" value="NAD_kinase_C"/>
    <property type="match status" value="1"/>
</dbReference>
<proteinExistence type="inferred from homology"/>
<name>A0A9D9D8E3_9GAMM</name>
<keyword evidence="6" id="KW-0067">ATP-binding</keyword>
<comment type="caution">
    <text evidence="6">Lacks conserved residue(s) required for the propagation of feature annotation.</text>
</comment>
<comment type="caution">
    <text evidence="7">The sequence shown here is derived from an EMBL/GenBank/DDBJ whole genome shotgun (WGS) entry which is preliminary data.</text>
</comment>
<dbReference type="InterPro" id="IPR002504">
    <property type="entry name" value="NADK"/>
</dbReference>
<protein>
    <recommendedName>
        <fullName evidence="6">NAD kinase</fullName>
        <ecNumber evidence="6">2.7.1.23</ecNumber>
    </recommendedName>
    <alternativeName>
        <fullName evidence="6">ATP-dependent NAD kinase</fullName>
    </alternativeName>
</protein>
<reference evidence="7" key="2">
    <citation type="journal article" date="2021" name="PeerJ">
        <title>Extensive microbial diversity within the chicken gut microbiome revealed by metagenomics and culture.</title>
        <authorList>
            <person name="Gilroy R."/>
            <person name="Ravi A."/>
            <person name="Getino M."/>
            <person name="Pursley I."/>
            <person name="Horton D.L."/>
            <person name="Alikhan N.F."/>
            <person name="Baker D."/>
            <person name="Gharbi K."/>
            <person name="Hall N."/>
            <person name="Watson M."/>
            <person name="Adriaenssens E.M."/>
            <person name="Foster-Nyarko E."/>
            <person name="Jarju S."/>
            <person name="Secka A."/>
            <person name="Antonio M."/>
            <person name="Oren A."/>
            <person name="Chaudhuri R.R."/>
            <person name="La Ragione R."/>
            <person name="Hildebrand F."/>
            <person name="Pallen M.J."/>
        </authorList>
    </citation>
    <scope>NUCLEOTIDE SEQUENCE</scope>
    <source>
        <strain evidence="7">17213</strain>
    </source>
</reference>
<comment type="similarity">
    <text evidence="6">Belongs to the NAD kinase family.</text>
</comment>
<dbReference type="PANTHER" id="PTHR20275:SF0">
    <property type="entry name" value="NAD KINASE"/>
    <property type="match status" value="1"/>
</dbReference>
<dbReference type="GO" id="GO:0005524">
    <property type="term" value="F:ATP binding"/>
    <property type="evidence" value="ECO:0007669"/>
    <property type="project" value="UniProtKB-KW"/>
</dbReference>
<dbReference type="GO" id="GO:0051287">
    <property type="term" value="F:NAD binding"/>
    <property type="evidence" value="ECO:0007669"/>
    <property type="project" value="UniProtKB-ARBA"/>
</dbReference>
<evidence type="ECO:0000256" key="5">
    <source>
        <dbReference type="ARBA" id="ARBA00047925"/>
    </source>
</evidence>
<keyword evidence="1 6" id="KW-0808">Transferase</keyword>
<feature type="binding site" evidence="6">
    <location>
        <position position="189"/>
    </location>
    <ligand>
        <name>NAD(+)</name>
        <dbReference type="ChEBI" id="CHEBI:57540"/>
    </ligand>
</feature>
<dbReference type="GO" id="GO:0046872">
    <property type="term" value="F:metal ion binding"/>
    <property type="evidence" value="ECO:0007669"/>
    <property type="project" value="UniProtKB-UniRule"/>
</dbReference>
<dbReference type="AlphaFoldDB" id="A0A9D9D8E3"/>
<feature type="active site" description="Proton acceptor" evidence="6">
    <location>
        <position position="80"/>
    </location>
</feature>
<comment type="subcellular location">
    <subcellularLocation>
        <location evidence="6">Cytoplasm</location>
    </subcellularLocation>
</comment>
<feature type="binding site" evidence="6">
    <location>
        <position position="262"/>
    </location>
    <ligand>
        <name>NAD(+)</name>
        <dbReference type="ChEBI" id="CHEBI:57540"/>
    </ligand>
</feature>
<feature type="binding site" evidence="6">
    <location>
        <begin position="200"/>
        <end position="205"/>
    </location>
    <ligand>
        <name>NAD(+)</name>
        <dbReference type="ChEBI" id="CHEBI:57540"/>
    </ligand>
</feature>
<dbReference type="InterPro" id="IPR017437">
    <property type="entry name" value="ATP-NAD_kinase_PpnK-typ_C"/>
</dbReference>